<keyword evidence="2 4" id="KW-0808">Transferase</keyword>
<dbReference type="PANTHER" id="PTHR43191:SF12">
    <property type="entry name" value="RRNA METHYLASE"/>
    <property type="match status" value="1"/>
</dbReference>
<organism evidence="4 5">
    <name type="scientific">Propionibacterium ruminifibrarum</name>
    <dbReference type="NCBI Taxonomy" id="1962131"/>
    <lineage>
        <taxon>Bacteria</taxon>
        <taxon>Bacillati</taxon>
        <taxon>Actinomycetota</taxon>
        <taxon>Actinomycetes</taxon>
        <taxon>Propionibacteriales</taxon>
        <taxon>Propionibacteriaceae</taxon>
        <taxon>Propionibacterium</taxon>
    </lineage>
</organism>
<dbReference type="EC" id="2.1.1.-" evidence="4"/>
<dbReference type="Gene3D" id="3.30.1330.30">
    <property type="match status" value="1"/>
</dbReference>
<dbReference type="AlphaFoldDB" id="A0A375I7H5"/>
<evidence type="ECO:0000313" key="5">
    <source>
        <dbReference type="Proteomes" id="UP000265962"/>
    </source>
</evidence>
<proteinExistence type="predicted"/>
<evidence type="ECO:0000256" key="1">
    <source>
        <dbReference type="ARBA" id="ARBA00022603"/>
    </source>
</evidence>
<dbReference type="EMBL" id="OMOH01000012">
    <property type="protein sequence ID" value="SPF69394.1"/>
    <property type="molecule type" value="Genomic_DNA"/>
</dbReference>
<evidence type="ECO:0000313" key="4">
    <source>
        <dbReference type="EMBL" id="SPF69394.1"/>
    </source>
</evidence>
<dbReference type="CDD" id="cd18095">
    <property type="entry name" value="SpoU-like_rRNA-MTase"/>
    <property type="match status" value="1"/>
</dbReference>
<dbReference type="GO" id="GO:0005840">
    <property type="term" value="C:ribosome"/>
    <property type="evidence" value="ECO:0007669"/>
    <property type="project" value="UniProtKB-KW"/>
</dbReference>
<keyword evidence="4" id="KW-0687">Ribonucleoprotein</keyword>
<keyword evidence="4" id="KW-0689">Ribosomal protein</keyword>
<dbReference type="InterPro" id="IPR029026">
    <property type="entry name" value="tRNA_m1G_MTases_N"/>
</dbReference>
<sequence length="282" mass="30545">MPTAGSNYSCAVATLIPVTDPEDERLGDYVRLRDVSLRRSLEAAHGLFIAEGEKVIRRACEAGYEPRSFLLAERWIAGLSEVLDRFDVPVYVVDEALAEQVTGFHVHRGALASMKRTTRWTMSDLLGARRLVVAEDIVDHTNVGAIIRCAAALGWDGVLLAPRAADPLYRRAIKTSMGAVFFLPWARMDDWAGGLDVLKRAGFTVAAMALRDDAVTLDSFAAELAGESRKVALLMGTEGSGLSSRWLRQADVAVRIPMARGIDSLNVAAAAAVACYTLRPGE</sequence>
<dbReference type="GO" id="GO:0006396">
    <property type="term" value="P:RNA processing"/>
    <property type="evidence" value="ECO:0007669"/>
    <property type="project" value="InterPro"/>
</dbReference>
<keyword evidence="1 4" id="KW-0489">Methyltransferase</keyword>
<protein>
    <submittedName>
        <fullName evidence="4">50S ribosomal protein L30e-like</fullName>
        <ecNumber evidence="4">2.1.1.-</ecNumber>
    </submittedName>
</protein>
<dbReference type="GO" id="GO:0003723">
    <property type="term" value="F:RNA binding"/>
    <property type="evidence" value="ECO:0007669"/>
    <property type="project" value="InterPro"/>
</dbReference>
<dbReference type="SUPFAM" id="SSF55315">
    <property type="entry name" value="L30e-like"/>
    <property type="match status" value="1"/>
</dbReference>
<dbReference type="PANTHER" id="PTHR43191">
    <property type="entry name" value="RRNA METHYLTRANSFERASE 3"/>
    <property type="match status" value="1"/>
</dbReference>
<gene>
    <name evidence="4" type="ORF">PROPJV5_2346</name>
</gene>
<dbReference type="InterPro" id="IPR051259">
    <property type="entry name" value="rRNA_Methyltransferase"/>
</dbReference>
<dbReference type="Pfam" id="PF00588">
    <property type="entry name" value="SpoU_methylase"/>
    <property type="match status" value="1"/>
</dbReference>
<dbReference type="InterPro" id="IPR001537">
    <property type="entry name" value="SpoU_MeTrfase"/>
</dbReference>
<keyword evidence="5" id="KW-1185">Reference proteome</keyword>
<evidence type="ECO:0000256" key="2">
    <source>
        <dbReference type="ARBA" id="ARBA00022679"/>
    </source>
</evidence>
<dbReference type="Proteomes" id="UP000265962">
    <property type="component" value="Unassembled WGS sequence"/>
</dbReference>
<dbReference type="InterPro" id="IPR029064">
    <property type="entry name" value="Ribosomal_eL30-like_sf"/>
</dbReference>
<accession>A0A375I7H5</accession>
<dbReference type="InterPro" id="IPR029028">
    <property type="entry name" value="Alpha/beta_knot_MTases"/>
</dbReference>
<dbReference type="GO" id="GO:0032259">
    <property type="term" value="P:methylation"/>
    <property type="evidence" value="ECO:0007669"/>
    <property type="project" value="UniProtKB-KW"/>
</dbReference>
<feature type="domain" description="tRNA/rRNA methyltransferase SpoU type" evidence="3">
    <location>
        <begin position="131"/>
        <end position="276"/>
    </location>
</feature>
<name>A0A375I7H5_9ACTN</name>
<evidence type="ECO:0000259" key="3">
    <source>
        <dbReference type="Pfam" id="PF00588"/>
    </source>
</evidence>
<dbReference type="Gene3D" id="3.40.1280.10">
    <property type="match status" value="1"/>
</dbReference>
<reference evidence="5" key="1">
    <citation type="submission" date="2018-02" db="EMBL/GenBank/DDBJ databases">
        <authorList>
            <person name="Hornung B."/>
        </authorList>
    </citation>
    <scope>NUCLEOTIDE SEQUENCE [LARGE SCALE GENOMIC DNA]</scope>
</reference>
<dbReference type="GO" id="GO:0008173">
    <property type="term" value="F:RNA methyltransferase activity"/>
    <property type="evidence" value="ECO:0007669"/>
    <property type="project" value="InterPro"/>
</dbReference>
<dbReference type="SUPFAM" id="SSF75217">
    <property type="entry name" value="alpha/beta knot"/>
    <property type="match status" value="1"/>
</dbReference>